<accession>A0AAE3LMC2</accession>
<proteinExistence type="predicted"/>
<keyword evidence="1" id="KW-0472">Membrane</keyword>
<feature type="transmembrane region" description="Helical" evidence="1">
    <location>
        <begin position="44"/>
        <end position="65"/>
    </location>
</feature>
<evidence type="ECO:0000256" key="1">
    <source>
        <dbReference type="SAM" id="Phobius"/>
    </source>
</evidence>
<sequence>MIKLFHYLAIVNLLDGVITYFGLKNGYIKEANPIMAFLYQVHPSVFISMKLILSVLIYTMILIHHIPVSKISFTVSTIVSIMYTVILFLHSVWLSNFITNY</sequence>
<keyword evidence="1" id="KW-1133">Transmembrane helix</keyword>
<keyword evidence="1" id="KW-0812">Transmembrane</keyword>
<comment type="caution">
    <text evidence="3">The sequence shown here is derived from an EMBL/GenBank/DDBJ whole genome shotgun (WGS) entry which is preliminary data.</text>
</comment>
<dbReference type="InterPro" id="IPR043717">
    <property type="entry name" value="DUF5658"/>
</dbReference>
<evidence type="ECO:0000313" key="3">
    <source>
        <dbReference type="EMBL" id="MCU9612791.1"/>
    </source>
</evidence>
<evidence type="ECO:0000259" key="2">
    <source>
        <dbReference type="Pfam" id="PF18902"/>
    </source>
</evidence>
<feature type="domain" description="DUF5658" evidence="2">
    <location>
        <begin position="7"/>
        <end position="95"/>
    </location>
</feature>
<feature type="transmembrane region" description="Helical" evidence="1">
    <location>
        <begin position="6"/>
        <end position="23"/>
    </location>
</feature>
<dbReference type="Proteomes" id="UP001209318">
    <property type="component" value="Unassembled WGS sequence"/>
</dbReference>
<evidence type="ECO:0000313" key="4">
    <source>
        <dbReference type="Proteomes" id="UP001209318"/>
    </source>
</evidence>
<dbReference type="Pfam" id="PF18902">
    <property type="entry name" value="DUF5658"/>
    <property type="match status" value="1"/>
</dbReference>
<organism evidence="3 4">
    <name type="scientific">Perspicuibacillus lycopersici</name>
    <dbReference type="NCBI Taxonomy" id="1325689"/>
    <lineage>
        <taxon>Bacteria</taxon>
        <taxon>Bacillati</taxon>
        <taxon>Bacillota</taxon>
        <taxon>Bacilli</taxon>
        <taxon>Bacillales</taxon>
        <taxon>Bacillaceae</taxon>
        <taxon>Perspicuibacillus</taxon>
    </lineage>
</organism>
<feature type="transmembrane region" description="Helical" evidence="1">
    <location>
        <begin position="71"/>
        <end position="94"/>
    </location>
</feature>
<dbReference type="RefSeq" id="WP_263072003.1">
    <property type="nucleotide sequence ID" value="NZ_JAOUSF010000002.1"/>
</dbReference>
<dbReference type="EMBL" id="JAOUSF010000002">
    <property type="protein sequence ID" value="MCU9612791.1"/>
    <property type="molecule type" value="Genomic_DNA"/>
</dbReference>
<dbReference type="AlphaFoldDB" id="A0AAE3LMC2"/>
<keyword evidence="4" id="KW-1185">Reference proteome</keyword>
<name>A0AAE3LMC2_9BACI</name>
<gene>
    <name evidence="3" type="ORF">OEV98_04415</name>
</gene>
<protein>
    <submittedName>
        <fullName evidence="3">DUF5658 family protein</fullName>
    </submittedName>
</protein>
<reference evidence="3" key="1">
    <citation type="submission" date="2022-10" db="EMBL/GenBank/DDBJ databases">
        <title>Description of Fervidibacillus gen. nov. in the family Fervidibacillaceae fam. nov. with two species, Fervidibacillus albus sp. nov., and Fervidibacillus halotolerans sp. nov., isolated from tidal flat sediments.</title>
        <authorList>
            <person name="Kwon K.K."/>
            <person name="Yang S.-H."/>
        </authorList>
    </citation>
    <scope>NUCLEOTIDE SEQUENCE</scope>
    <source>
        <strain evidence="3">JCM 19140</strain>
    </source>
</reference>